<accession>A0A5D4H5T7</accession>
<evidence type="ECO:0000313" key="2">
    <source>
        <dbReference type="EMBL" id="TYR35874.1"/>
    </source>
</evidence>
<keyword evidence="3" id="KW-1185">Reference proteome</keyword>
<protein>
    <recommendedName>
        <fullName evidence="1">DUF6671 domain-containing protein</fullName>
    </recommendedName>
</protein>
<evidence type="ECO:0000313" key="3">
    <source>
        <dbReference type="Proteomes" id="UP000323258"/>
    </source>
</evidence>
<dbReference type="InterPro" id="IPR046612">
    <property type="entry name" value="DUF6671"/>
</dbReference>
<reference evidence="2 3" key="1">
    <citation type="submission" date="2019-08" db="EMBL/GenBank/DDBJ databases">
        <authorList>
            <person name="Seo Y.L."/>
        </authorList>
    </citation>
    <scope>NUCLEOTIDE SEQUENCE [LARGE SCALE GENOMIC DNA]</scope>
    <source>
        <strain evidence="2 3">MaA-C15</strain>
    </source>
</reference>
<dbReference type="RefSeq" id="WP_148912979.1">
    <property type="nucleotide sequence ID" value="NZ_VSZS01000050.1"/>
</dbReference>
<dbReference type="AlphaFoldDB" id="A0A5D4H5T7"/>
<name>A0A5D4H5T7_9HYPH</name>
<dbReference type="EMBL" id="VSZS01000050">
    <property type="protein sequence ID" value="TYR35874.1"/>
    <property type="molecule type" value="Genomic_DNA"/>
</dbReference>
<reference evidence="2 3" key="2">
    <citation type="submission" date="2019-09" db="EMBL/GenBank/DDBJ databases">
        <title>Mesorhizobium sp. MaA-C15 isolated from Microcystis aeruginosa.</title>
        <authorList>
            <person name="Jeong S.E."/>
            <person name="Jin H.M."/>
            <person name="Jeon C.O."/>
        </authorList>
    </citation>
    <scope>NUCLEOTIDE SEQUENCE [LARGE SCALE GENOMIC DNA]</scope>
    <source>
        <strain evidence="2 3">MaA-C15</strain>
    </source>
</reference>
<dbReference type="Proteomes" id="UP000323258">
    <property type="component" value="Unassembled WGS sequence"/>
</dbReference>
<organism evidence="2 3">
    <name type="scientific">Neoaquamicrobium microcysteis</name>
    <dbReference type="NCBI Taxonomy" id="2682781"/>
    <lineage>
        <taxon>Bacteria</taxon>
        <taxon>Pseudomonadati</taxon>
        <taxon>Pseudomonadota</taxon>
        <taxon>Alphaproteobacteria</taxon>
        <taxon>Hyphomicrobiales</taxon>
        <taxon>Phyllobacteriaceae</taxon>
        <taxon>Neoaquamicrobium</taxon>
    </lineage>
</organism>
<gene>
    <name evidence="2" type="ORF">FY036_01675</name>
</gene>
<proteinExistence type="predicted"/>
<evidence type="ECO:0000259" key="1">
    <source>
        <dbReference type="Pfam" id="PF20376"/>
    </source>
</evidence>
<comment type="caution">
    <text evidence="2">The sequence shown here is derived from an EMBL/GenBank/DDBJ whole genome shotgun (WGS) entry which is preliminary data.</text>
</comment>
<feature type="domain" description="DUF6671" evidence="1">
    <location>
        <begin position="65"/>
        <end position="129"/>
    </location>
</feature>
<dbReference type="OrthoDB" id="9793837at2"/>
<sequence>MIATMRGEERAISPLLTEALGLDCIVLTSFDTDRFGTFTREIERTGTQLDAALGKIAAAFEHGPNARVAIASEGSFGPHPWLPLGRELVLLVVRQTGLELAGHDATLDAHFAHCIVDGPAPALAFAERMR</sequence>
<dbReference type="Pfam" id="PF20376">
    <property type="entry name" value="DUF6671"/>
    <property type="match status" value="1"/>
</dbReference>